<dbReference type="Proteomes" id="UP000053105">
    <property type="component" value="Unassembled WGS sequence"/>
</dbReference>
<feature type="compositionally biased region" description="Basic and acidic residues" evidence="1">
    <location>
        <begin position="103"/>
        <end position="127"/>
    </location>
</feature>
<sequence>MNTLGLRCCDDKVMEWYNDTIGKGSKNKTMNSTCKDCGKFRKIVELQKKFKKKEKSESNVIGTRFEEQMPTDYSSPLGVTEKQEKRADRKRRAEGKRIRRKGRADNKVTADGANKQKKENRTSEFPERYTATANLQHVRINMVVTQKGKMGVVSIVMVICIDRLCEFKNGEELFHKGMKQDETL</sequence>
<protein>
    <submittedName>
        <fullName evidence="2">Uncharacterized protein</fullName>
    </submittedName>
</protein>
<feature type="compositionally biased region" description="Basic residues" evidence="1">
    <location>
        <begin position="88"/>
        <end position="102"/>
    </location>
</feature>
<dbReference type="EMBL" id="KQ435885">
    <property type="protein sequence ID" value="KOX69560.1"/>
    <property type="molecule type" value="Genomic_DNA"/>
</dbReference>
<proteinExistence type="predicted"/>
<evidence type="ECO:0000313" key="2">
    <source>
        <dbReference type="EMBL" id="KOX69560.1"/>
    </source>
</evidence>
<evidence type="ECO:0000313" key="3">
    <source>
        <dbReference type="Proteomes" id="UP000053105"/>
    </source>
</evidence>
<accession>A0A0M8ZRD0</accession>
<organism evidence="2 3">
    <name type="scientific">Melipona quadrifasciata</name>
    <dbReference type="NCBI Taxonomy" id="166423"/>
    <lineage>
        <taxon>Eukaryota</taxon>
        <taxon>Metazoa</taxon>
        <taxon>Ecdysozoa</taxon>
        <taxon>Arthropoda</taxon>
        <taxon>Hexapoda</taxon>
        <taxon>Insecta</taxon>
        <taxon>Pterygota</taxon>
        <taxon>Neoptera</taxon>
        <taxon>Endopterygota</taxon>
        <taxon>Hymenoptera</taxon>
        <taxon>Apocrita</taxon>
        <taxon>Aculeata</taxon>
        <taxon>Apoidea</taxon>
        <taxon>Anthophila</taxon>
        <taxon>Apidae</taxon>
        <taxon>Melipona</taxon>
    </lineage>
</organism>
<reference evidence="2 3" key="1">
    <citation type="submission" date="2015-07" db="EMBL/GenBank/DDBJ databases">
        <title>The genome of Melipona quadrifasciata.</title>
        <authorList>
            <person name="Pan H."/>
            <person name="Kapheim K."/>
        </authorList>
    </citation>
    <scope>NUCLEOTIDE SEQUENCE [LARGE SCALE GENOMIC DNA]</scope>
    <source>
        <strain evidence="2">0111107301</strain>
        <tissue evidence="2">Whole body</tissue>
    </source>
</reference>
<name>A0A0M8ZRD0_9HYME</name>
<feature type="region of interest" description="Disordered" evidence="1">
    <location>
        <begin position="65"/>
        <end position="127"/>
    </location>
</feature>
<dbReference type="AlphaFoldDB" id="A0A0M8ZRD0"/>
<gene>
    <name evidence="2" type="ORF">WN51_05114</name>
</gene>
<evidence type="ECO:0000256" key="1">
    <source>
        <dbReference type="SAM" id="MobiDB-lite"/>
    </source>
</evidence>
<keyword evidence="3" id="KW-1185">Reference proteome</keyword>